<feature type="transmembrane region" description="Helical" evidence="1">
    <location>
        <begin position="171"/>
        <end position="192"/>
    </location>
</feature>
<protein>
    <submittedName>
        <fullName evidence="3">Phosphatase PAP2 family protein</fullName>
    </submittedName>
</protein>
<feature type="transmembrane region" description="Helical" evidence="1">
    <location>
        <begin position="114"/>
        <end position="133"/>
    </location>
</feature>
<reference evidence="3 4" key="1">
    <citation type="submission" date="2016-11" db="EMBL/GenBank/DDBJ databases">
        <title>Trade-off between light-utilization and light-protection in marine flavobacteria.</title>
        <authorList>
            <person name="Kumagai Y."/>
        </authorList>
    </citation>
    <scope>NUCLEOTIDE SEQUENCE [LARGE SCALE GENOMIC DNA]</scope>
    <source>
        <strain evidence="3 4">JCM 13191</strain>
    </source>
</reference>
<dbReference type="SUPFAM" id="SSF48317">
    <property type="entry name" value="Acid phosphatase/Vanadium-dependent haloperoxidase"/>
    <property type="match status" value="1"/>
</dbReference>
<dbReference type="STRING" id="331648.BST97_08945"/>
<dbReference type="InterPro" id="IPR036938">
    <property type="entry name" value="PAP2/HPO_sf"/>
</dbReference>
<keyword evidence="4" id="KW-1185">Reference proteome</keyword>
<keyword evidence="1" id="KW-1133">Transmembrane helix</keyword>
<dbReference type="EMBL" id="CP019344">
    <property type="protein sequence ID" value="ARN78115.1"/>
    <property type="molecule type" value="Genomic_DNA"/>
</dbReference>
<dbReference type="InterPro" id="IPR000326">
    <property type="entry name" value="PAP2/HPO"/>
</dbReference>
<organism evidence="3 4">
    <name type="scientific">Nonlabens spongiae</name>
    <dbReference type="NCBI Taxonomy" id="331648"/>
    <lineage>
        <taxon>Bacteria</taxon>
        <taxon>Pseudomonadati</taxon>
        <taxon>Bacteroidota</taxon>
        <taxon>Flavobacteriia</taxon>
        <taxon>Flavobacteriales</taxon>
        <taxon>Flavobacteriaceae</taxon>
        <taxon>Nonlabens</taxon>
    </lineage>
</organism>
<evidence type="ECO:0000313" key="3">
    <source>
        <dbReference type="EMBL" id="ARN78115.1"/>
    </source>
</evidence>
<dbReference type="RefSeq" id="WP_085766912.1">
    <property type="nucleotide sequence ID" value="NZ_CP019344.1"/>
</dbReference>
<dbReference type="AlphaFoldDB" id="A0A1W6MKJ8"/>
<dbReference type="Pfam" id="PF01569">
    <property type="entry name" value="PAP2"/>
    <property type="match status" value="1"/>
</dbReference>
<evidence type="ECO:0000313" key="4">
    <source>
        <dbReference type="Proteomes" id="UP000193431"/>
    </source>
</evidence>
<dbReference type="Gene3D" id="1.20.144.10">
    <property type="entry name" value="Phosphatidic acid phosphatase type 2/haloperoxidase"/>
    <property type="match status" value="2"/>
</dbReference>
<feature type="domain" description="Phosphatidic acid phosphatase type 2/haloperoxidase" evidence="2">
    <location>
        <begin position="62"/>
        <end position="186"/>
    </location>
</feature>
<gene>
    <name evidence="3" type="ORF">BST97_08945</name>
</gene>
<dbReference type="PANTHER" id="PTHR14969">
    <property type="entry name" value="SPHINGOSINE-1-PHOSPHATE PHOSPHOHYDROLASE"/>
    <property type="match status" value="1"/>
</dbReference>
<feature type="transmembrane region" description="Helical" evidence="1">
    <location>
        <begin position="145"/>
        <end position="165"/>
    </location>
</feature>
<dbReference type="PANTHER" id="PTHR14969:SF13">
    <property type="entry name" value="AT30094P"/>
    <property type="match status" value="1"/>
</dbReference>
<dbReference type="Proteomes" id="UP000193431">
    <property type="component" value="Chromosome"/>
</dbReference>
<keyword evidence="1" id="KW-0472">Membrane</keyword>
<keyword evidence="1" id="KW-0812">Transmembrane</keyword>
<evidence type="ECO:0000259" key="2">
    <source>
        <dbReference type="SMART" id="SM00014"/>
    </source>
</evidence>
<dbReference type="SMART" id="SM00014">
    <property type="entry name" value="acidPPc"/>
    <property type="match status" value="1"/>
</dbReference>
<name>A0A1W6MKJ8_9FLAO</name>
<feature type="transmembrane region" description="Helical" evidence="1">
    <location>
        <begin position="27"/>
        <end position="49"/>
    </location>
</feature>
<feature type="transmembrane region" description="Helical" evidence="1">
    <location>
        <begin position="56"/>
        <end position="78"/>
    </location>
</feature>
<proteinExistence type="predicted"/>
<sequence>MWETLVEYDRELFRFLNSLWIGEFDTFWIYVTQIENWIPLYLLFFYFLLRAYKIKSAIISILGIFMVAAVTLGLTNLVKNQIARLRPNNEPVLMDSIRIYQTPENFSFWSGHSAVSFAVATFVAFLLITTQAKSHHKPNAIDSKWLLLIFIWPVTFALSRIMVGVHYPTDVIVGMLVGVLLGYAFAKAYFVLLSRNQ</sequence>
<evidence type="ECO:0000256" key="1">
    <source>
        <dbReference type="SAM" id="Phobius"/>
    </source>
</evidence>
<accession>A0A1W6MKJ8</accession>
<dbReference type="OrthoDB" id="9789113at2"/>